<evidence type="ECO:0000313" key="3">
    <source>
        <dbReference type="Proteomes" id="UP001151760"/>
    </source>
</evidence>
<comment type="caution">
    <text evidence="2">The sequence shown here is derived from an EMBL/GenBank/DDBJ whole genome shotgun (WGS) entry which is preliminary data.</text>
</comment>
<dbReference type="Proteomes" id="UP001151760">
    <property type="component" value="Unassembled WGS sequence"/>
</dbReference>
<sequence length="132" mass="15446">MFSGKLKSRWSRPFTIAHVFPYGTVELSQNSRPNFKETDIEEKDKNKAKNDKTKHENGKSMKQKSKSKPGHLMGELRLAMLWLDRRYASVECTIRVYVKVYVPRIVMPCPFSLLIHPMRMQLLDGVRGYDEK</sequence>
<gene>
    <name evidence="2" type="ORF">Tco_0952203</name>
</gene>
<feature type="region of interest" description="Disordered" evidence="1">
    <location>
        <begin position="33"/>
        <end position="69"/>
    </location>
</feature>
<name>A0ABQ5DY62_9ASTR</name>
<organism evidence="2 3">
    <name type="scientific">Tanacetum coccineum</name>
    <dbReference type="NCBI Taxonomy" id="301880"/>
    <lineage>
        <taxon>Eukaryota</taxon>
        <taxon>Viridiplantae</taxon>
        <taxon>Streptophyta</taxon>
        <taxon>Embryophyta</taxon>
        <taxon>Tracheophyta</taxon>
        <taxon>Spermatophyta</taxon>
        <taxon>Magnoliopsida</taxon>
        <taxon>eudicotyledons</taxon>
        <taxon>Gunneridae</taxon>
        <taxon>Pentapetalae</taxon>
        <taxon>asterids</taxon>
        <taxon>campanulids</taxon>
        <taxon>Asterales</taxon>
        <taxon>Asteraceae</taxon>
        <taxon>Asteroideae</taxon>
        <taxon>Anthemideae</taxon>
        <taxon>Anthemidinae</taxon>
        <taxon>Tanacetum</taxon>
    </lineage>
</organism>
<protein>
    <submittedName>
        <fullName evidence="2">Uncharacterized protein</fullName>
    </submittedName>
</protein>
<dbReference type="EMBL" id="BQNB010015733">
    <property type="protein sequence ID" value="GJT43488.1"/>
    <property type="molecule type" value="Genomic_DNA"/>
</dbReference>
<evidence type="ECO:0000256" key="1">
    <source>
        <dbReference type="SAM" id="MobiDB-lite"/>
    </source>
</evidence>
<evidence type="ECO:0000313" key="2">
    <source>
        <dbReference type="EMBL" id="GJT43488.1"/>
    </source>
</evidence>
<reference evidence="2" key="2">
    <citation type="submission" date="2022-01" db="EMBL/GenBank/DDBJ databases">
        <authorList>
            <person name="Yamashiro T."/>
            <person name="Shiraishi A."/>
            <person name="Satake H."/>
            <person name="Nakayama K."/>
        </authorList>
    </citation>
    <scope>NUCLEOTIDE SEQUENCE</scope>
</reference>
<feature type="compositionally biased region" description="Basic and acidic residues" evidence="1">
    <location>
        <begin position="34"/>
        <end position="59"/>
    </location>
</feature>
<reference evidence="2" key="1">
    <citation type="journal article" date="2022" name="Int. J. Mol. Sci.">
        <title>Draft Genome of Tanacetum Coccineum: Genomic Comparison of Closely Related Tanacetum-Family Plants.</title>
        <authorList>
            <person name="Yamashiro T."/>
            <person name="Shiraishi A."/>
            <person name="Nakayama K."/>
            <person name="Satake H."/>
        </authorList>
    </citation>
    <scope>NUCLEOTIDE SEQUENCE</scope>
</reference>
<proteinExistence type="predicted"/>
<accession>A0ABQ5DY62</accession>
<keyword evidence="3" id="KW-1185">Reference proteome</keyword>